<dbReference type="AlphaFoldDB" id="A0A5C4WSV9"/>
<name>A0A5C4WSV9_9ACTN</name>
<sequence length="113" mass="12412">MAESEEIINAVFEDWAVTLDGTIEELTSQILTGDYGVTPDPEKPEDTRNKLQWLLRRELTSMMFGYCVTINGGSPSAETGMVRLVDENGTDHTSLGLHSAFLGYLDSTGRPTV</sequence>
<organism evidence="1 2">
    <name type="scientific">Nonomuraea phyllanthi</name>
    <dbReference type="NCBI Taxonomy" id="2219224"/>
    <lineage>
        <taxon>Bacteria</taxon>
        <taxon>Bacillati</taxon>
        <taxon>Actinomycetota</taxon>
        <taxon>Actinomycetes</taxon>
        <taxon>Streptosporangiales</taxon>
        <taxon>Streptosporangiaceae</taxon>
        <taxon>Nonomuraea</taxon>
    </lineage>
</organism>
<proteinExistence type="predicted"/>
<dbReference type="RefSeq" id="WP_139629397.1">
    <property type="nucleotide sequence ID" value="NZ_VDLX02000002.1"/>
</dbReference>
<dbReference type="EMBL" id="VDLX02000002">
    <property type="protein sequence ID" value="KAB8196394.1"/>
    <property type="molecule type" value="Genomic_DNA"/>
</dbReference>
<dbReference type="Proteomes" id="UP000312512">
    <property type="component" value="Unassembled WGS sequence"/>
</dbReference>
<reference evidence="1 2" key="1">
    <citation type="submission" date="2019-10" db="EMBL/GenBank/DDBJ databases">
        <title>Nonomuraea sp. nov., isolated from Phyllanthus amarus.</title>
        <authorList>
            <person name="Klykleung N."/>
            <person name="Tanasupawat S."/>
        </authorList>
    </citation>
    <scope>NUCLEOTIDE SEQUENCE [LARGE SCALE GENOMIC DNA]</scope>
    <source>
        <strain evidence="1 2">PA1-10</strain>
    </source>
</reference>
<accession>A0A5C4WSV9</accession>
<evidence type="ECO:0000313" key="1">
    <source>
        <dbReference type="EMBL" id="KAB8196394.1"/>
    </source>
</evidence>
<protein>
    <submittedName>
        <fullName evidence="1">Uncharacterized protein</fullName>
    </submittedName>
</protein>
<keyword evidence="2" id="KW-1185">Reference proteome</keyword>
<comment type="caution">
    <text evidence="1">The sequence shown here is derived from an EMBL/GenBank/DDBJ whole genome shotgun (WGS) entry which is preliminary data.</text>
</comment>
<gene>
    <name evidence="1" type="ORF">FH608_006475</name>
</gene>
<evidence type="ECO:0000313" key="2">
    <source>
        <dbReference type="Proteomes" id="UP000312512"/>
    </source>
</evidence>